<sequence>MLLNELSCLVVERTLLYSIHLRRYVTVDFYLPKNIADPASLSLLLINDGQDLVKMPFDTLLNTMLDEGRLQPVLCVGIHCGPNRKMEYGTARVLDFKGRGAKAAAHERFVTERLLPHLQSAYCIPSFRQMAYAGFSLGGLSAIDIVWNHPELFRLAGVFSGSLWWRSKDLEDGYVEDTDRIMHAQVRAGKLHKGQRFYFTTGSLDETSDRNHNGIIDSIDDTLSLIDELKDKGYTDEDICYVNYEDGKHDVDTWGRAFPHFLEWAFGKDA</sequence>
<dbReference type="PANTHER" id="PTHR48098:SF6">
    <property type="entry name" value="FERRI-BACILLIBACTIN ESTERASE BESA"/>
    <property type="match status" value="1"/>
</dbReference>
<dbReference type="Pfam" id="PF00756">
    <property type="entry name" value="Esterase"/>
    <property type="match status" value="1"/>
</dbReference>
<reference evidence="1 2" key="1">
    <citation type="submission" date="2019-03" db="EMBL/GenBank/DDBJ databases">
        <authorList>
            <person name="Kim M.K.M."/>
        </authorList>
    </citation>
    <scope>NUCLEOTIDE SEQUENCE [LARGE SCALE GENOMIC DNA]</scope>
    <source>
        <strain evidence="1 2">17J68-12</strain>
    </source>
</reference>
<dbReference type="Proteomes" id="UP000295334">
    <property type="component" value="Unassembled WGS sequence"/>
</dbReference>
<accession>A0A4R1B7S7</accession>
<proteinExistence type="predicted"/>
<dbReference type="InterPro" id="IPR050583">
    <property type="entry name" value="Mycobacterial_A85_antigen"/>
</dbReference>
<organism evidence="1 2">
    <name type="scientific">Flaviaesturariibacter flavus</name>
    <dbReference type="NCBI Taxonomy" id="2502780"/>
    <lineage>
        <taxon>Bacteria</taxon>
        <taxon>Pseudomonadati</taxon>
        <taxon>Bacteroidota</taxon>
        <taxon>Chitinophagia</taxon>
        <taxon>Chitinophagales</taxon>
        <taxon>Chitinophagaceae</taxon>
        <taxon>Flaviaestuariibacter</taxon>
    </lineage>
</organism>
<dbReference type="Gene3D" id="3.40.50.1820">
    <property type="entry name" value="alpha/beta hydrolase"/>
    <property type="match status" value="1"/>
</dbReference>
<dbReference type="EMBL" id="SJZI01000050">
    <property type="protein sequence ID" value="TCJ12698.1"/>
    <property type="molecule type" value="Genomic_DNA"/>
</dbReference>
<dbReference type="SUPFAM" id="SSF53474">
    <property type="entry name" value="alpha/beta-Hydrolases"/>
    <property type="match status" value="1"/>
</dbReference>
<evidence type="ECO:0000313" key="1">
    <source>
        <dbReference type="EMBL" id="TCJ12698.1"/>
    </source>
</evidence>
<keyword evidence="2" id="KW-1185">Reference proteome</keyword>
<dbReference type="AlphaFoldDB" id="A0A4R1B7S7"/>
<comment type="caution">
    <text evidence="1">The sequence shown here is derived from an EMBL/GenBank/DDBJ whole genome shotgun (WGS) entry which is preliminary data.</text>
</comment>
<name>A0A4R1B7S7_9BACT</name>
<evidence type="ECO:0000313" key="2">
    <source>
        <dbReference type="Proteomes" id="UP000295334"/>
    </source>
</evidence>
<dbReference type="PANTHER" id="PTHR48098">
    <property type="entry name" value="ENTEROCHELIN ESTERASE-RELATED"/>
    <property type="match status" value="1"/>
</dbReference>
<dbReference type="InterPro" id="IPR029058">
    <property type="entry name" value="AB_hydrolase_fold"/>
</dbReference>
<dbReference type="OrthoDB" id="9784036at2"/>
<dbReference type="InterPro" id="IPR000801">
    <property type="entry name" value="Esterase-like"/>
</dbReference>
<gene>
    <name evidence="1" type="ORF">EPD60_15215</name>
</gene>
<protein>
    <submittedName>
        <fullName evidence="1">Esterase</fullName>
    </submittedName>
</protein>